<evidence type="ECO:0000313" key="2">
    <source>
        <dbReference type="EMBL" id="ANM86418.1"/>
    </source>
</evidence>
<reference evidence="2" key="1">
    <citation type="submission" date="2016-05" db="EMBL/GenBank/DDBJ databases">
        <title>Lichen genome sequencing reveals its rich biosynthetic potential.</title>
        <authorList>
            <person name="Bertrand R.L."/>
            <person name="Abdel-Hameed M."/>
            <person name="Sorensen J.L."/>
        </authorList>
    </citation>
    <scope>NUCLEOTIDE SEQUENCE</scope>
</reference>
<dbReference type="AlphaFoldDB" id="A0A1Z1C4B6"/>
<dbReference type="EMBL" id="MG777494">
    <property type="protein sequence ID" value="AUW31149.1"/>
    <property type="molecule type" value="Genomic_DNA"/>
</dbReference>
<evidence type="ECO:0000256" key="1">
    <source>
        <dbReference type="SAM" id="MobiDB-lite"/>
    </source>
</evidence>
<protein>
    <submittedName>
        <fullName evidence="2">Uncharacterized protein</fullName>
    </submittedName>
</protein>
<name>A0A1Z1C4B6_CLAUC</name>
<feature type="compositionally biased region" description="Basic and acidic residues" evidence="1">
    <location>
        <begin position="46"/>
        <end position="58"/>
    </location>
</feature>
<accession>A0A1Z1C4B6</accession>
<sequence>MGEGVSNITAQIFRLEAAEDRTRDIINRISSLLHDILEPQSQNVSEKQKVSVKQEKSAKQKVGAKQKNSEKQKVSDKRIELTASIRILNDIREQSRYGYSILYTRWAQWGHDQGEDEHEEIAGQLRKLNQTHERNRQGIAALWRRVRDLVREEEKLAGEKGLVECKGETGGTSGVAWGHVLRVFSGMDSDM</sequence>
<feature type="region of interest" description="Disordered" evidence="1">
    <location>
        <begin position="43"/>
        <end position="75"/>
    </location>
</feature>
<organism evidence="2">
    <name type="scientific">Cladonia uncialis subsp. uncialis</name>
    <dbReference type="NCBI Taxonomy" id="180999"/>
    <lineage>
        <taxon>Eukaryota</taxon>
        <taxon>Fungi</taxon>
        <taxon>Dikarya</taxon>
        <taxon>Ascomycota</taxon>
        <taxon>Pezizomycotina</taxon>
        <taxon>Lecanoromycetes</taxon>
        <taxon>OSLEUM clade</taxon>
        <taxon>Lecanoromycetidae</taxon>
        <taxon>Lecanorales</taxon>
        <taxon>Lecanorineae</taxon>
        <taxon>Cladoniaceae</taxon>
        <taxon>Cladonia</taxon>
    </lineage>
</organism>
<proteinExistence type="predicted"/>
<evidence type="ECO:0000313" key="3">
    <source>
        <dbReference type="EMBL" id="AUW31149.1"/>
    </source>
</evidence>
<dbReference type="EMBL" id="KX264257">
    <property type="protein sequence ID" value="ANM86418.1"/>
    <property type="molecule type" value="Genomic_DNA"/>
</dbReference>
<reference evidence="3" key="2">
    <citation type="submission" date="2017-12" db="EMBL/GenBank/DDBJ databases">
        <title>Genome Sequencing Reveals a Rich Biosynthetic Potential.</title>
        <authorList>
            <person name="Bertrand R.L."/>
            <person name="Abdel-Hameed M.E."/>
            <person name="Sorensen J.L."/>
        </authorList>
    </citation>
    <scope>NUCLEOTIDE SEQUENCE</scope>
</reference>